<sequence length="135" mass="14757">MLMMIGFGVYSAVDYIERKLRPWKEKSNHTGLDVRTIPLSSSSAVTTMKELLKRILLAGCGLAIAPVPPAGDQKQKQVVVSQLFQSVMFLPLYVVLDRGFFEKQGLAMTKQTSGSPNALLSAAIATPRMRSSTAR</sequence>
<name>A0ABR5CL93_9HYPH</name>
<dbReference type="RefSeq" id="WP_045024598.1">
    <property type="nucleotide sequence ID" value="NZ_JWJH01000029.1"/>
</dbReference>
<accession>A0ABR5CL93</accession>
<dbReference type="Proteomes" id="UP000052068">
    <property type="component" value="Unassembled WGS sequence"/>
</dbReference>
<reference evidence="1 2" key="1">
    <citation type="submission" date="2015-03" db="EMBL/GenBank/DDBJ databases">
        <title>Draft Genome Sequences of Agrobacterium nepotum Strain 39/7T (= CFBP 7436T = LMG 26435T) and Agrobacterium sp. Strain KFB 330 (= CFBP 8308 = LMG 28674).</title>
        <authorList>
            <person name="Kuzmanovic N."/>
            <person name="Pulawska J."/>
            <person name="Obradovic A."/>
        </authorList>
    </citation>
    <scope>NUCLEOTIDE SEQUENCE [LARGE SCALE GENOMIC DNA]</scope>
    <source>
        <strain evidence="1 2">39/7</strain>
    </source>
</reference>
<proteinExistence type="predicted"/>
<comment type="caution">
    <text evidence="1">The sequence shown here is derived from an EMBL/GenBank/DDBJ whole genome shotgun (WGS) entry which is preliminary data.</text>
</comment>
<evidence type="ECO:0000313" key="1">
    <source>
        <dbReference type="EMBL" id="KJF65597.1"/>
    </source>
</evidence>
<protein>
    <submittedName>
        <fullName evidence="1">Uncharacterized protein</fullName>
    </submittedName>
</protein>
<keyword evidence="2" id="KW-1185">Reference proteome</keyword>
<organism evidence="1 2">
    <name type="scientific">Rhizobium nepotum 39/7</name>
    <dbReference type="NCBI Taxonomy" id="1368418"/>
    <lineage>
        <taxon>Bacteria</taxon>
        <taxon>Pseudomonadati</taxon>
        <taxon>Pseudomonadota</taxon>
        <taxon>Alphaproteobacteria</taxon>
        <taxon>Hyphomicrobiales</taxon>
        <taxon>Rhizobiaceae</taxon>
        <taxon>Rhizobium/Agrobacterium group</taxon>
        <taxon>Rhizobium</taxon>
    </lineage>
</organism>
<gene>
    <name evidence="1" type="ORF">RS75_22415</name>
</gene>
<dbReference type="EMBL" id="JWJH01000029">
    <property type="protein sequence ID" value="KJF65597.1"/>
    <property type="molecule type" value="Genomic_DNA"/>
</dbReference>
<evidence type="ECO:0000313" key="2">
    <source>
        <dbReference type="Proteomes" id="UP000052068"/>
    </source>
</evidence>